<gene>
    <name evidence="5" type="ORF">EDB92DRAFT_1931849</name>
</gene>
<dbReference type="GO" id="GO:0051793">
    <property type="term" value="P:medium-chain fatty acid catabolic process"/>
    <property type="evidence" value="ECO:0007669"/>
    <property type="project" value="TreeGrafter"/>
</dbReference>
<dbReference type="Pfam" id="PF00561">
    <property type="entry name" value="Abhydrolase_1"/>
    <property type="match status" value="1"/>
</dbReference>
<dbReference type="GO" id="GO:0051792">
    <property type="term" value="P:medium-chain fatty acid biosynthetic process"/>
    <property type="evidence" value="ECO:0007669"/>
    <property type="project" value="TreeGrafter"/>
</dbReference>
<dbReference type="PIRSF" id="PIRSF005211">
    <property type="entry name" value="Ab_hydro_YheT"/>
    <property type="match status" value="1"/>
</dbReference>
<evidence type="ECO:0000259" key="4">
    <source>
        <dbReference type="Pfam" id="PF00561"/>
    </source>
</evidence>
<evidence type="ECO:0000313" key="5">
    <source>
        <dbReference type="EMBL" id="KAH9001291.1"/>
    </source>
</evidence>
<reference evidence="5" key="1">
    <citation type="submission" date="2022-01" db="EMBL/GenBank/DDBJ databases">
        <title>Comparative genomics reveals a dynamic genome evolution in the ectomycorrhizal milk-cap (Lactarius) mushrooms.</title>
        <authorList>
            <consortium name="DOE Joint Genome Institute"/>
            <person name="Lebreton A."/>
            <person name="Tang N."/>
            <person name="Kuo A."/>
            <person name="LaButti K."/>
            <person name="Drula E."/>
            <person name="Barry K."/>
            <person name="Clum A."/>
            <person name="Lipzen A."/>
            <person name="Mousain D."/>
            <person name="Ng V."/>
            <person name="Wang R."/>
            <person name="Wang X."/>
            <person name="Dai Y."/>
            <person name="Henrissat B."/>
            <person name="Grigoriev I.V."/>
            <person name="Guerin-Laguette A."/>
            <person name="Yu F."/>
            <person name="Martin F.M."/>
        </authorList>
    </citation>
    <scope>NUCLEOTIDE SEQUENCE</scope>
    <source>
        <strain evidence="5">QP</strain>
    </source>
</reference>
<feature type="active site" description="Charge relay system" evidence="2">
    <location>
        <position position="364"/>
    </location>
</feature>
<dbReference type="InterPro" id="IPR029058">
    <property type="entry name" value="AB_hydrolase_fold"/>
</dbReference>
<dbReference type="InterPro" id="IPR050960">
    <property type="entry name" value="AB_hydrolase_4_sf"/>
</dbReference>
<sequence>MGCALGTLGHRPGPKTYLSSRPAYVPLRQPAASENISLRLLLETYCPSLFSPFRPSRWLGHLQTFYAVVGDFSAVNTLAYDRRLLRVKDGGTLGIDFTPPISERVIPEDKPIIVVLHGLTGGSQESYVRNILSPAVAPLDRGGLGYRAVVVNFRGCAGVPLTSPQLYSSCHTDDLRQALLYISYRYPRAPLLGLGFSLGANVLTRYVAEEGEECRLTSACALACPWDLTENAYVLHGDWFHRCVYAERLGGNLRRLISRHVDSITKFPDSRLAQSLPELFSHKSLTLTQFDNLVTVHSGGTSPPFPFADAYDYYAHASSHKVLGDVRIPFLAINSDDDPIVKHIPVYETDNEWVVLVVTRGGGHMGWFESTGNGVRRWIQRPALEWFKATVEKIEAPQRPVRRIRSEGGWLVESGREHLGCRDVGEGGRIEGGNGQKDMLAGL</sequence>
<dbReference type="GO" id="GO:0008126">
    <property type="term" value="F:acetylesterase activity"/>
    <property type="evidence" value="ECO:0007669"/>
    <property type="project" value="TreeGrafter"/>
</dbReference>
<protein>
    <submittedName>
        <fullName evidence="5">AB-hydrolase YheT</fullName>
    </submittedName>
</protein>
<organism evidence="5 6">
    <name type="scientific">Lactarius akahatsu</name>
    <dbReference type="NCBI Taxonomy" id="416441"/>
    <lineage>
        <taxon>Eukaryota</taxon>
        <taxon>Fungi</taxon>
        <taxon>Dikarya</taxon>
        <taxon>Basidiomycota</taxon>
        <taxon>Agaricomycotina</taxon>
        <taxon>Agaricomycetes</taxon>
        <taxon>Russulales</taxon>
        <taxon>Russulaceae</taxon>
        <taxon>Lactarius</taxon>
    </lineage>
</organism>
<keyword evidence="6" id="KW-1185">Reference proteome</keyword>
<evidence type="ECO:0000256" key="1">
    <source>
        <dbReference type="ARBA" id="ARBA00010884"/>
    </source>
</evidence>
<dbReference type="Gene3D" id="3.40.50.1820">
    <property type="entry name" value="alpha/beta hydrolase"/>
    <property type="match status" value="1"/>
</dbReference>
<dbReference type="SUPFAM" id="SSF53474">
    <property type="entry name" value="alpha/beta-Hydrolases"/>
    <property type="match status" value="1"/>
</dbReference>
<dbReference type="EMBL" id="JAKELL010000001">
    <property type="protein sequence ID" value="KAH9001291.1"/>
    <property type="molecule type" value="Genomic_DNA"/>
</dbReference>
<dbReference type="AlphaFoldDB" id="A0AAD4LV81"/>
<dbReference type="PANTHER" id="PTHR10794:SF63">
    <property type="entry name" value="ALPHA_BETA HYDROLASE 1, ISOFORM A"/>
    <property type="match status" value="1"/>
</dbReference>
<feature type="region of interest" description="Disordered" evidence="3">
    <location>
        <begin position="423"/>
        <end position="443"/>
    </location>
</feature>
<dbReference type="Proteomes" id="UP001201163">
    <property type="component" value="Unassembled WGS sequence"/>
</dbReference>
<evidence type="ECO:0000313" key="6">
    <source>
        <dbReference type="Proteomes" id="UP001201163"/>
    </source>
</evidence>
<dbReference type="InterPro" id="IPR012020">
    <property type="entry name" value="ABHD4"/>
</dbReference>
<feature type="active site" description="Charge relay system" evidence="2">
    <location>
        <position position="338"/>
    </location>
</feature>
<dbReference type="InterPro" id="IPR000073">
    <property type="entry name" value="AB_hydrolase_1"/>
</dbReference>
<accession>A0AAD4LV81</accession>
<dbReference type="PANTHER" id="PTHR10794">
    <property type="entry name" value="ABHYDROLASE DOMAIN-CONTAINING PROTEIN"/>
    <property type="match status" value="1"/>
</dbReference>
<dbReference type="GO" id="GO:0047372">
    <property type="term" value="F:monoacylglycerol lipase activity"/>
    <property type="evidence" value="ECO:0007669"/>
    <property type="project" value="TreeGrafter"/>
</dbReference>
<comment type="similarity">
    <text evidence="1">Belongs to the AB hydrolase superfamily. AB hydrolase 4 family.</text>
</comment>
<feature type="active site" description="Charge relay system" evidence="2">
    <location>
        <position position="197"/>
    </location>
</feature>
<proteinExistence type="inferred from homology"/>
<comment type="caution">
    <text evidence="5">The sequence shown here is derived from an EMBL/GenBank/DDBJ whole genome shotgun (WGS) entry which is preliminary data.</text>
</comment>
<evidence type="ECO:0000256" key="2">
    <source>
        <dbReference type="PIRSR" id="PIRSR005211-1"/>
    </source>
</evidence>
<name>A0AAD4LV81_9AGAM</name>
<feature type="domain" description="AB hydrolase-1" evidence="4">
    <location>
        <begin position="111"/>
        <end position="369"/>
    </location>
</feature>
<evidence type="ECO:0000256" key="3">
    <source>
        <dbReference type="SAM" id="MobiDB-lite"/>
    </source>
</evidence>